<keyword evidence="4 7" id="KW-1133">Transmembrane helix</keyword>
<feature type="transmembrane region" description="Helical" evidence="7">
    <location>
        <begin position="50"/>
        <end position="72"/>
    </location>
</feature>
<keyword evidence="9" id="KW-1185">Reference proteome</keyword>
<dbReference type="SUPFAM" id="SSF81338">
    <property type="entry name" value="Aquaporin-like"/>
    <property type="match status" value="1"/>
</dbReference>
<dbReference type="RefSeq" id="WP_091075224.1">
    <property type="nucleotide sequence ID" value="NZ_FMHT01000003.1"/>
</dbReference>
<evidence type="ECO:0000256" key="4">
    <source>
        <dbReference type="ARBA" id="ARBA00022989"/>
    </source>
</evidence>
<evidence type="ECO:0000313" key="9">
    <source>
        <dbReference type="Proteomes" id="UP000199699"/>
    </source>
</evidence>
<evidence type="ECO:0000256" key="1">
    <source>
        <dbReference type="ARBA" id="ARBA00004141"/>
    </source>
</evidence>
<dbReference type="Pfam" id="PF00230">
    <property type="entry name" value="MIP"/>
    <property type="match status" value="1"/>
</dbReference>
<dbReference type="OrthoDB" id="9807293at2"/>
<dbReference type="Proteomes" id="UP000199699">
    <property type="component" value="Unassembled WGS sequence"/>
</dbReference>
<reference evidence="8 9" key="1">
    <citation type="submission" date="2016-06" db="EMBL/GenBank/DDBJ databases">
        <authorList>
            <person name="Kjaerup R.B."/>
            <person name="Dalgaard T.S."/>
            <person name="Juul-Madsen H.R."/>
        </authorList>
    </citation>
    <scope>NUCLEOTIDE SEQUENCE [LARGE SCALE GENOMIC DNA]</scope>
    <source>
        <strain evidence="8 9">DSM 43818</strain>
    </source>
</reference>
<feature type="transmembrane region" description="Helical" evidence="7">
    <location>
        <begin position="9"/>
        <end position="30"/>
    </location>
</feature>
<dbReference type="GO" id="GO:0015250">
    <property type="term" value="F:water channel activity"/>
    <property type="evidence" value="ECO:0007669"/>
    <property type="project" value="TreeGrafter"/>
</dbReference>
<name>A0A1C6RB46_9ACTN</name>
<dbReference type="PANTHER" id="PTHR19139:SF199">
    <property type="entry name" value="MIP17260P"/>
    <property type="match status" value="1"/>
</dbReference>
<evidence type="ECO:0000256" key="7">
    <source>
        <dbReference type="SAM" id="Phobius"/>
    </source>
</evidence>
<evidence type="ECO:0000256" key="6">
    <source>
        <dbReference type="RuleBase" id="RU000477"/>
    </source>
</evidence>
<comment type="similarity">
    <text evidence="2 6">Belongs to the MIP/aquaporin (TC 1.A.8) family.</text>
</comment>
<keyword evidence="3 6" id="KW-0812">Transmembrane</keyword>
<comment type="subcellular location">
    <subcellularLocation>
        <location evidence="1">Membrane</location>
        <topology evidence="1">Multi-pass membrane protein</topology>
    </subcellularLocation>
</comment>
<sequence>MTIALRRRLLAEFTGTALLVTAVVGSGIMATNLSPGDVGLQLLQNSVATAFALGALILTFGPVSGAHFNPVVSAADWLLGRRAGTGLTGRDLGGYVVAQVLGGIAGAVLANLMFDLAAVDFSSKDRAAGNLWLGEVVATTGLILLIFALARSGRAPVAPAAVGAYIGAAYWFTSSTSFANPAVTVGRAFTDTFAGIAPGSVPGFVLAQLVGLAVGVGLLAALYPDAGAAADQVVVPTDEDATTGPRP</sequence>
<dbReference type="GO" id="GO:0005886">
    <property type="term" value="C:plasma membrane"/>
    <property type="evidence" value="ECO:0007669"/>
    <property type="project" value="TreeGrafter"/>
</dbReference>
<accession>A0A1C6RB46</accession>
<dbReference type="InterPro" id="IPR023271">
    <property type="entry name" value="Aquaporin-like"/>
</dbReference>
<organism evidence="8 9">
    <name type="scientific">Micromonospora nigra</name>
    <dbReference type="NCBI Taxonomy" id="145857"/>
    <lineage>
        <taxon>Bacteria</taxon>
        <taxon>Bacillati</taxon>
        <taxon>Actinomycetota</taxon>
        <taxon>Actinomycetes</taxon>
        <taxon>Micromonosporales</taxon>
        <taxon>Micromonosporaceae</taxon>
        <taxon>Micromonospora</taxon>
    </lineage>
</organism>
<dbReference type="Gene3D" id="1.20.1080.10">
    <property type="entry name" value="Glycerol uptake facilitator protein"/>
    <property type="match status" value="2"/>
</dbReference>
<feature type="transmembrane region" description="Helical" evidence="7">
    <location>
        <begin position="203"/>
        <end position="223"/>
    </location>
</feature>
<dbReference type="InterPro" id="IPR000425">
    <property type="entry name" value="MIP"/>
</dbReference>
<dbReference type="EMBL" id="FMHT01000003">
    <property type="protein sequence ID" value="SCL14353.1"/>
    <property type="molecule type" value="Genomic_DNA"/>
</dbReference>
<proteinExistence type="inferred from homology"/>
<dbReference type="STRING" id="145857.GA0070616_0415"/>
<feature type="transmembrane region" description="Helical" evidence="7">
    <location>
        <begin position="132"/>
        <end position="150"/>
    </location>
</feature>
<protein>
    <submittedName>
        <fullName evidence="8">Glycerol uptake facilitator (Major Intrinsic Protein Family)</fullName>
    </submittedName>
</protein>
<keyword evidence="5 7" id="KW-0472">Membrane</keyword>
<evidence type="ECO:0000256" key="3">
    <source>
        <dbReference type="ARBA" id="ARBA00022692"/>
    </source>
</evidence>
<keyword evidence="6" id="KW-0813">Transport</keyword>
<dbReference type="InterPro" id="IPR034294">
    <property type="entry name" value="Aquaporin_transptr"/>
</dbReference>
<evidence type="ECO:0000256" key="2">
    <source>
        <dbReference type="ARBA" id="ARBA00006175"/>
    </source>
</evidence>
<dbReference type="PANTHER" id="PTHR19139">
    <property type="entry name" value="AQUAPORIN TRANSPORTER"/>
    <property type="match status" value="1"/>
</dbReference>
<feature type="transmembrane region" description="Helical" evidence="7">
    <location>
        <begin position="92"/>
        <end position="112"/>
    </location>
</feature>
<evidence type="ECO:0000256" key="5">
    <source>
        <dbReference type="ARBA" id="ARBA00023136"/>
    </source>
</evidence>
<feature type="transmembrane region" description="Helical" evidence="7">
    <location>
        <begin position="162"/>
        <end position="183"/>
    </location>
</feature>
<evidence type="ECO:0000313" key="8">
    <source>
        <dbReference type="EMBL" id="SCL14353.1"/>
    </source>
</evidence>
<gene>
    <name evidence="8" type="ORF">GA0070616_0415</name>
</gene>
<dbReference type="PRINTS" id="PR00783">
    <property type="entry name" value="MINTRINSICP"/>
</dbReference>
<dbReference type="AlphaFoldDB" id="A0A1C6RB46"/>